<dbReference type="PANTHER" id="PTHR30069:SF29">
    <property type="entry name" value="HEMOGLOBIN AND HEMOGLOBIN-HAPTOGLOBIN-BINDING PROTEIN 1-RELATED"/>
    <property type="match status" value="1"/>
</dbReference>
<reference evidence="2" key="1">
    <citation type="journal article" date="2021" name="PeerJ">
        <title>Extensive microbial diversity within the chicken gut microbiome revealed by metagenomics and culture.</title>
        <authorList>
            <person name="Gilroy R."/>
            <person name="Ravi A."/>
            <person name="Getino M."/>
            <person name="Pursley I."/>
            <person name="Horton D.L."/>
            <person name="Alikhan N.F."/>
            <person name="Baker D."/>
            <person name="Gharbi K."/>
            <person name="Hall N."/>
            <person name="Watson M."/>
            <person name="Adriaenssens E.M."/>
            <person name="Foster-Nyarko E."/>
            <person name="Jarju S."/>
            <person name="Secka A."/>
            <person name="Antonio M."/>
            <person name="Oren A."/>
            <person name="Chaudhuri R.R."/>
            <person name="La Ragione R."/>
            <person name="Hildebrand F."/>
            <person name="Pallen M.J."/>
        </authorList>
    </citation>
    <scope>NUCLEOTIDE SEQUENCE</scope>
    <source>
        <strain evidence="2">4100</strain>
    </source>
</reference>
<reference evidence="2" key="2">
    <citation type="submission" date="2021-09" db="EMBL/GenBank/DDBJ databases">
        <authorList>
            <person name="Gilroy R."/>
        </authorList>
    </citation>
    <scope>NUCLEOTIDE SEQUENCE</scope>
    <source>
        <strain evidence="2">4100</strain>
    </source>
</reference>
<dbReference type="Gene3D" id="2.60.40.1120">
    <property type="entry name" value="Carboxypeptidase-like, regulatory domain"/>
    <property type="match status" value="1"/>
</dbReference>
<keyword evidence="2" id="KW-0378">Hydrolase</keyword>
<dbReference type="GO" id="GO:0015344">
    <property type="term" value="F:siderophore uptake transmembrane transporter activity"/>
    <property type="evidence" value="ECO:0007669"/>
    <property type="project" value="TreeGrafter"/>
</dbReference>
<dbReference type="InterPro" id="IPR008969">
    <property type="entry name" value="CarboxyPept-like_regulatory"/>
</dbReference>
<name>A0A921E896_9BACT</name>
<protein>
    <submittedName>
        <fullName evidence="2">Carboxypeptidase-like regulatory domain-containing protein</fullName>
    </submittedName>
</protein>
<dbReference type="InterPro" id="IPR039426">
    <property type="entry name" value="TonB-dep_rcpt-like"/>
</dbReference>
<dbReference type="AlphaFoldDB" id="A0A921E896"/>
<sequence length="870" mass="97053">MTRRNVTTPRFVRRLELILTMLFAVLTCAAQVGVSGLVVEEGTDEPLTGASVILRDAGGKIKKYGSTDAKGRFAISSPTIKGYTLDVAMMSFAKQTIKLDSVKMPLRIVMVPAANMLKEVAVKAERIREQGDTISYSVGSFAQAQDRSIGDVLKRMPGIDVSNSGKIQYQGEDINKFYIEGSDLLGGKYGVATNGINHEDVGAVEVMENHQPMQVLSGISFSDKAAINLKLKNKAKATWSVHGDASGGYAWQPEGGIWDGELFAMAVMPGFQNITTFKSNNIGEDLSANATDFFASRRETGLSRYVGVSLPGVPSLSDKRTLFNRSALVSTNNLWKVRGGELKAQIDYSFNRVTAQASNITTYYLEGGNTVVTENRDGRDRSHALSAKVVYEVNQKTTFINNTLHADIDWDDVSLGVTGSLPNSQSASLPDYYVSNKFKMIKRFNGKHLVTFQSNNEWESLPQTLNVDMDGGNLHQHVSDHAFYTHESAAYAFSVKGVTISLEGGVKGYLRSLDTALPDMPDDIPGMTHNVLNTNYFTVYATPRLEWWVRRVNLTLDAPLSFAHYTFNKALANRSEVYFSPSLGMNWKPNNRFSLAVRTGADRSPMNLSLIQPGYIMTDYRSLRRGVDDFYNTTAYRVSGNFFYKHTRKGLFANAFVIQSWSRLPYTMIQQLYGDYVVYSYADARNDGKMLMAGGNIGKTLDFMRGSANVNGSFSRNESHLISGRQTVNSIGTSWSAGCKLNGTPLRWLGFDYAVAFRSSRLEMNDAKNLWLGSLENSLLINVMPHSKWEWRIGGEHYRNELAAGEYKNVFMLDTKVLFKMSKRIELSASINNILNEKTYNYTTYNQLTSFESQRWLRGRELLISISLRK</sequence>
<accession>A0A921E896</accession>
<dbReference type="PANTHER" id="PTHR30069">
    <property type="entry name" value="TONB-DEPENDENT OUTER MEMBRANE RECEPTOR"/>
    <property type="match status" value="1"/>
</dbReference>
<dbReference type="EMBL" id="DYXT01000026">
    <property type="protein sequence ID" value="HJE39009.1"/>
    <property type="molecule type" value="Genomic_DNA"/>
</dbReference>
<dbReference type="Pfam" id="PF13715">
    <property type="entry name" value="CarbopepD_reg_2"/>
    <property type="match status" value="1"/>
</dbReference>
<keyword evidence="2" id="KW-0121">Carboxypeptidase</keyword>
<evidence type="ECO:0000256" key="1">
    <source>
        <dbReference type="ARBA" id="ARBA00022729"/>
    </source>
</evidence>
<evidence type="ECO:0000313" key="2">
    <source>
        <dbReference type="EMBL" id="HJE39009.1"/>
    </source>
</evidence>
<comment type="caution">
    <text evidence="2">The sequence shown here is derived from an EMBL/GenBank/DDBJ whole genome shotgun (WGS) entry which is preliminary data.</text>
</comment>
<dbReference type="GO" id="GO:0004180">
    <property type="term" value="F:carboxypeptidase activity"/>
    <property type="evidence" value="ECO:0007669"/>
    <property type="project" value="UniProtKB-KW"/>
</dbReference>
<keyword evidence="1" id="KW-0732">Signal</keyword>
<proteinExistence type="predicted"/>
<dbReference type="GO" id="GO:0044718">
    <property type="term" value="P:siderophore transmembrane transport"/>
    <property type="evidence" value="ECO:0007669"/>
    <property type="project" value="TreeGrafter"/>
</dbReference>
<dbReference type="GO" id="GO:0009279">
    <property type="term" value="C:cell outer membrane"/>
    <property type="evidence" value="ECO:0007669"/>
    <property type="project" value="TreeGrafter"/>
</dbReference>
<dbReference type="Proteomes" id="UP000711407">
    <property type="component" value="Unassembled WGS sequence"/>
</dbReference>
<organism evidence="2 3">
    <name type="scientific">Candidatus Amulumruptor caecigallinarius</name>
    <dbReference type="NCBI Taxonomy" id="2109911"/>
    <lineage>
        <taxon>Bacteria</taxon>
        <taxon>Pseudomonadati</taxon>
        <taxon>Bacteroidota</taxon>
        <taxon>Bacteroidia</taxon>
        <taxon>Bacteroidales</taxon>
        <taxon>Muribaculaceae</taxon>
        <taxon>Candidatus Amulumruptor</taxon>
    </lineage>
</organism>
<evidence type="ECO:0000313" key="3">
    <source>
        <dbReference type="Proteomes" id="UP000711407"/>
    </source>
</evidence>
<gene>
    <name evidence="2" type="ORF">K8V47_04550</name>
</gene>
<dbReference type="SUPFAM" id="SSF56935">
    <property type="entry name" value="Porins"/>
    <property type="match status" value="1"/>
</dbReference>
<dbReference type="SUPFAM" id="SSF49464">
    <property type="entry name" value="Carboxypeptidase regulatory domain-like"/>
    <property type="match status" value="1"/>
</dbReference>
<keyword evidence="2" id="KW-0645">Protease</keyword>